<reference evidence="2" key="1">
    <citation type="journal article" date="2022" name="Mol. Ecol. Resour.">
        <title>The genomes of chicory, endive, great burdock and yacon provide insights into Asteraceae palaeo-polyploidization history and plant inulin production.</title>
        <authorList>
            <person name="Fan W."/>
            <person name="Wang S."/>
            <person name="Wang H."/>
            <person name="Wang A."/>
            <person name="Jiang F."/>
            <person name="Liu H."/>
            <person name="Zhao H."/>
            <person name="Xu D."/>
            <person name="Zhang Y."/>
        </authorList>
    </citation>
    <scope>NUCLEOTIDE SEQUENCE [LARGE SCALE GENOMIC DNA]</scope>
    <source>
        <strain evidence="2">cv. Yunnan</strain>
    </source>
</reference>
<comment type="caution">
    <text evidence="1">The sequence shown here is derived from an EMBL/GenBank/DDBJ whole genome shotgun (WGS) entry which is preliminary data.</text>
</comment>
<protein>
    <submittedName>
        <fullName evidence="1">Uncharacterized protein</fullName>
    </submittedName>
</protein>
<dbReference type="Proteomes" id="UP001056120">
    <property type="component" value="Linkage Group LG04"/>
</dbReference>
<gene>
    <name evidence="1" type="ORF">L1987_13763</name>
</gene>
<proteinExistence type="predicted"/>
<sequence length="443" mass="50761">MGFDRDLIGKRGALGNAGLKPFQSFETYTRDFKLTSSVNYLQRQADLVGGNTNSQFTVASVIANNEHGLATHLDAKLRHRYFLRIDRFSKHFISKRGVLVKITSKYVKKPSTRMKPEIQKKKMVNLCLSRYAIEEKESSRGTRGKGKPVATILYLAVRERGEGNVSRCYLEITPCILRVYWYTERLRGNLSIRVLYHSWKYLRSDPTSGSSLSVFESFLSLLSCVFLFMHHTRLQGSPSFTAFSEPKRELHERTRDFRERLKAFCSNQVRSPSPIPFPTMGDTDPPARRTVHPRASDGVTGERSSITRPTISNTNSWQIPSHVMSTITHATQFHGLEDEDAPGHVSHFARICDTFNITGVSKDAIYLRLFPFSLSGRASTWLDTLPDNSITTWDDLEAKFFKKYYPPSRAVRLRDQIHSFRMDPDEPYHMALEWFNALLSRCP</sequence>
<reference evidence="1 2" key="2">
    <citation type="journal article" date="2022" name="Mol. Ecol. Resour.">
        <title>The genomes of chicory, endive, great burdock and yacon provide insights into Asteraceae paleo-polyploidization history and plant inulin production.</title>
        <authorList>
            <person name="Fan W."/>
            <person name="Wang S."/>
            <person name="Wang H."/>
            <person name="Wang A."/>
            <person name="Jiang F."/>
            <person name="Liu H."/>
            <person name="Zhao H."/>
            <person name="Xu D."/>
            <person name="Zhang Y."/>
        </authorList>
    </citation>
    <scope>NUCLEOTIDE SEQUENCE [LARGE SCALE GENOMIC DNA]</scope>
    <source>
        <strain evidence="2">cv. Yunnan</strain>
        <tissue evidence="1">Leaves</tissue>
    </source>
</reference>
<organism evidence="1 2">
    <name type="scientific">Smallanthus sonchifolius</name>
    <dbReference type="NCBI Taxonomy" id="185202"/>
    <lineage>
        <taxon>Eukaryota</taxon>
        <taxon>Viridiplantae</taxon>
        <taxon>Streptophyta</taxon>
        <taxon>Embryophyta</taxon>
        <taxon>Tracheophyta</taxon>
        <taxon>Spermatophyta</taxon>
        <taxon>Magnoliopsida</taxon>
        <taxon>eudicotyledons</taxon>
        <taxon>Gunneridae</taxon>
        <taxon>Pentapetalae</taxon>
        <taxon>asterids</taxon>
        <taxon>campanulids</taxon>
        <taxon>Asterales</taxon>
        <taxon>Asteraceae</taxon>
        <taxon>Asteroideae</taxon>
        <taxon>Heliantheae alliance</taxon>
        <taxon>Millerieae</taxon>
        <taxon>Smallanthus</taxon>
    </lineage>
</organism>
<keyword evidence="2" id="KW-1185">Reference proteome</keyword>
<evidence type="ECO:0000313" key="1">
    <source>
        <dbReference type="EMBL" id="KAI3819910.1"/>
    </source>
</evidence>
<dbReference type="EMBL" id="CM042021">
    <property type="protein sequence ID" value="KAI3819910.1"/>
    <property type="molecule type" value="Genomic_DNA"/>
</dbReference>
<evidence type="ECO:0000313" key="2">
    <source>
        <dbReference type="Proteomes" id="UP001056120"/>
    </source>
</evidence>
<name>A0ACB9JJH8_9ASTR</name>
<accession>A0ACB9JJH8</accession>